<dbReference type="Gene3D" id="3.80.10.10">
    <property type="entry name" value="Ribonuclease Inhibitor"/>
    <property type="match status" value="1"/>
</dbReference>
<gene>
    <name evidence="2" type="ORF">BSL78_20565</name>
</gene>
<dbReference type="PANTHER" id="PTHR24111:SF0">
    <property type="entry name" value="LEUCINE-RICH REPEAT-CONTAINING PROTEIN"/>
    <property type="match status" value="1"/>
</dbReference>
<evidence type="ECO:0000313" key="2">
    <source>
        <dbReference type="EMBL" id="PIK42577.1"/>
    </source>
</evidence>
<accession>A0A2G8K3J5</accession>
<dbReference type="PANTHER" id="PTHR24111">
    <property type="entry name" value="LEUCINE-RICH REPEAT-CONTAINING PROTEIN 34"/>
    <property type="match status" value="1"/>
</dbReference>
<sequence>MSDPAGVLSRYEDVCEELEVKPSPFIMKVLDKQREDQIVDPREEMHLQLPGNNYLLTDTRLIDDDAFHLYKTLVNNTYVVSLDLKYNELTDNGAIHMSKLLEETCALKFLSLMSNSLTAEGIKLIAKGLQVVQVYHAFPFTSHIVHNYSAYVYHRIT</sequence>
<dbReference type="STRING" id="307972.A0A2G8K3J5"/>
<dbReference type="InterPro" id="IPR032675">
    <property type="entry name" value="LRR_dom_sf"/>
</dbReference>
<dbReference type="SMART" id="SM00368">
    <property type="entry name" value="LRR_RI"/>
    <property type="match status" value="2"/>
</dbReference>
<keyword evidence="1" id="KW-0677">Repeat</keyword>
<comment type="caution">
    <text evidence="2">The sequence shown here is derived from an EMBL/GenBank/DDBJ whole genome shotgun (WGS) entry which is preliminary data.</text>
</comment>
<dbReference type="OrthoDB" id="272549at2759"/>
<protein>
    <submittedName>
        <fullName evidence="2">Uncharacterized protein</fullName>
    </submittedName>
</protein>
<dbReference type="InterPro" id="IPR052201">
    <property type="entry name" value="LRR-containing_regulator"/>
</dbReference>
<dbReference type="Proteomes" id="UP000230750">
    <property type="component" value="Unassembled WGS sequence"/>
</dbReference>
<evidence type="ECO:0000256" key="1">
    <source>
        <dbReference type="ARBA" id="ARBA00022737"/>
    </source>
</evidence>
<dbReference type="InterPro" id="IPR001611">
    <property type="entry name" value="Leu-rich_rpt"/>
</dbReference>
<dbReference type="AlphaFoldDB" id="A0A2G8K3J5"/>
<reference evidence="2 3" key="1">
    <citation type="journal article" date="2017" name="PLoS Biol.">
        <title>The sea cucumber genome provides insights into morphological evolution and visceral regeneration.</title>
        <authorList>
            <person name="Zhang X."/>
            <person name="Sun L."/>
            <person name="Yuan J."/>
            <person name="Sun Y."/>
            <person name="Gao Y."/>
            <person name="Zhang L."/>
            <person name="Li S."/>
            <person name="Dai H."/>
            <person name="Hamel J.F."/>
            <person name="Liu C."/>
            <person name="Yu Y."/>
            <person name="Liu S."/>
            <person name="Lin W."/>
            <person name="Guo K."/>
            <person name="Jin S."/>
            <person name="Xu P."/>
            <person name="Storey K.B."/>
            <person name="Huan P."/>
            <person name="Zhang T."/>
            <person name="Zhou Y."/>
            <person name="Zhang J."/>
            <person name="Lin C."/>
            <person name="Li X."/>
            <person name="Xing L."/>
            <person name="Huo D."/>
            <person name="Sun M."/>
            <person name="Wang L."/>
            <person name="Mercier A."/>
            <person name="Li F."/>
            <person name="Yang H."/>
            <person name="Xiang J."/>
        </authorList>
    </citation>
    <scope>NUCLEOTIDE SEQUENCE [LARGE SCALE GENOMIC DNA]</scope>
    <source>
        <strain evidence="2">Shaxun</strain>
        <tissue evidence="2">Muscle</tissue>
    </source>
</reference>
<name>A0A2G8K3J5_STIJA</name>
<proteinExistence type="predicted"/>
<evidence type="ECO:0000313" key="3">
    <source>
        <dbReference type="Proteomes" id="UP000230750"/>
    </source>
</evidence>
<keyword evidence="3" id="KW-1185">Reference proteome</keyword>
<organism evidence="2 3">
    <name type="scientific">Stichopus japonicus</name>
    <name type="common">Sea cucumber</name>
    <dbReference type="NCBI Taxonomy" id="307972"/>
    <lineage>
        <taxon>Eukaryota</taxon>
        <taxon>Metazoa</taxon>
        <taxon>Echinodermata</taxon>
        <taxon>Eleutherozoa</taxon>
        <taxon>Echinozoa</taxon>
        <taxon>Holothuroidea</taxon>
        <taxon>Aspidochirotacea</taxon>
        <taxon>Aspidochirotida</taxon>
        <taxon>Stichopodidae</taxon>
        <taxon>Apostichopus</taxon>
    </lineage>
</organism>
<dbReference type="EMBL" id="MRZV01000923">
    <property type="protein sequence ID" value="PIK42577.1"/>
    <property type="molecule type" value="Genomic_DNA"/>
</dbReference>
<dbReference type="SUPFAM" id="SSF52047">
    <property type="entry name" value="RNI-like"/>
    <property type="match status" value="1"/>
</dbReference>
<dbReference type="Pfam" id="PF13516">
    <property type="entry name" value="LRR_6"/>
    <property type="match status" value="2"/>
</dbReference>